<evidence type="ECO:0000259" key="3">
    <source>
        <dbReference type="SMART" id="SM00939"/>
    </source>
</evidence>
<dbReference type="InterPro" id="IPR029058">
    <property type="entry name" value="AB_hydrolase_fold"/>
</dbReference>
<name>A0A1H2L7X2_9ACTN</name>
<dbReference type="SMART" id="SM00939">
    <property type="entry name" value="PepX_C"/>
    <property type="match status" value="1"/>
</dbReference>
<dbReference type="InterPro" id="IPR050585">
    <property type="entry name" value="Xaa-Pro_dipeptidyl-ppase/CocE"/>
</dbReference>
<dbReference type="EMBL" id="LT629791">
    <property type="protein sequence ID" value="SDU76902.1"/>
    <property type="molecule type" value="Genomic_DNA"/>
</dbReference>
<gene>
    <name evidence="4" type="ORF">SAMN04488563_5353</name>
</gene>
<evidence type="ECO:0000256" key="1">
    <source>
        <dbReference type="ARBA" id="ARBA00022801"/>
    </source>
</evidence>
<dbReference type="InterPro" id="IPR008979">
    <property type="entry name" value="Galactose-bd-like_sf"/>
</dbReference>
<dbReference type="NCBIfam" id="TIGR00976">
    <property type="entry name" value="CocE_NonD"/>
    <property type="match status" value="2"/>
</dbReference>
<dbReference type="Gene3D" id="1.10.3020.10">
    <property type="entry name" value="alpha-amino acid ester hydrolase ( Helical cap domain)"/>
    <property type="match status" value="1"/>
</dbReference>
<dbReference type="InterPro" id="IPR000383">
    <property type="entry name" value="Xaa-Pro-like_dom"/>
</dbReference>
<evidence type="ECO:0000313" key="4">
    <source>
        <dbReference type="EMBL" id="SDU76902.1"/>
    </source>
</evidence>
<dbReference type="GO" id="GO:0008239">
    <property type="term" value="F:dipeptidyl-peptidase activity"/>
    <property type="evidence" value="ECO:0007669"/>
    <property type="project" value="InterPro"/>
</dbReference>
<dbReference type="STRING" id="419479.SAMN04488563_5353"/>
<dbReference type="AlphaFoldDB" id="A0A1H2L7X2"/>
<organism evidence="4 5">
    <name type="scientific">Jiangella alkaliphila</name>
    <dbReference type="NCBI Taxonomy" id="419479"/>
    <lineage>
        <taxon>Bacteria</taxon>
        <taxon>Bacillati</taxon>
        <taxon>Actinomycetota</taxon>
        <taxon>Actinomycetes</taxon>
        <taxon>Jiangellales</taxon>
        <taxon>Jiangellaceae</taxon>
        <taxon>Jiangella</taxon>
    </lineage>
</organism>
<dbReference type="InterPro" id="IPR005674">
    <property type="entry name" value="CocE/Ser_esterase"/>
</dbReference>
<keyword evidence="1" id="KW-0378">Hydrolase</keyword>
<accession>A0A1H2L7X2</accession>
<sequence>MTRDVVVERDVLVPMRDGTRLAADVYRPTATPGPGPVLLHRTPYDKTEPADGSGWARMFAEHGYVAVVQDCRGCHASEGEVDFLFPEAEDGQDTVEWIRRQPWCDGRVGTWGASWSGWAQTAMAALGTPGLAAMVPVTSGSDGGTSAVRHGGAVELRWVAWAFSHAARNVPAAASGPGFGDWLARWPIRPGGTQLAAAPAYERWAFHLLTADDDDPAWRHPSLAPLAHLDTFTDAPTLLIGGWYDSYARGTLELYERLAAGRRGPIRVVMGPWAHGGLEEPHAGDVWFGDDAVLDPRAVHRRWFDRWLQGERNGVDDEAPVRLFVMGGGSGVRRPDGRLSHGGRWRDETEWPLARATPATLHLHAGGRLAPDRPADAGSATTYRFDPSDPVPTIGGNVSALTEVVPGKDDARDIVSAGGFDQREGPHVFGASPPYSPLADRPDVLVFQSGALPEPVEVTGTVEVHLWVSSTAVSTDVTAKLIDLHPPSAAYPHGYALNLTDSIIRVRDTRSAAPDPADVTIMLYPTSNLFRAGHRIRVDISSSNFPRFDVNPNTGEPPGRSQRHVVAVNTIHHDNAHPSRIVLPIVPPPTARCSHGSAASVRNELQRRT</sequence>
<dbReference type="Gene3D" id="2.60.120.260">
    <property type="entry name" value="Galactose-binding domain-like"/>
    <property type="match status" value="1"/>
</dbReference>
<evidence type="ECO:0000313" key="5">
    <source>
        <dbReference type="Proteomes" id="UP000182977"/>
    </source>
</evidence>
<dbReference type="InterPro" id="IPR013736">
    <property type="entry name" value="Xaa-Pro_dipept_C"/>
</dbReference>
<dbReference type="SUPFAM" id="SSF53474">
    <property type="entry name" value="alpha/beta-Hydrolases"/>
    <property type="match status" value="1"/>
</dbReference>
<dbReference type="Pfam" id="PF02129">
    <property type="entry name" value="Peptidase_S15"/>
    <property type="match status" value="1"/>
</dbReference>
<reference evidence="5" key="1">
    <citation type="submission" date="2016-10" db="EMBL/GenBank/DDBJ databases">
        <authorList>
            <person name="Varghese N."/>
            <person name="Submissions S."/>
        </authorList>
    </citation>
    <scope>NUCLEOTIDE SEQUENCE [LARGE SCALE GENOMIC DNA]</scope>
    <source>
        <strain evidence="5">DSM 45079</strain>
    </source>
</reference>
<keyword evidence="5" id="KW-1185">Reference proteome</keyword>
<dbReference type="Proteomes" id="UP000182977">
    <property type="component" value="Chromosome I"/>
</dbReference>
<dbReference type="Pfam" id="PF08530">
    <property type="entry name" value="PepX_C"/>
    <property type="match status" value="1"/>
</dbReference>
<evidence type="ECO:0000256" key="2">
    <source>
        <dbReference type="SAM" id="MobiDB-lite"/>
    </source>
</evidence>
<feature type="region of interest" description="Disordered" evidence="2">
    <location>
        <begin position="366"/>
        <end position="391"/>
    </location>
</feature>
<dbReference type="RefSeq" id="WP_052763124.1">
    <property type="nucleotide sequence ID" value="NZ_LBMC01000066.1"/>
</dbReference>
<protein>
    <recommendedName>
        <fullName evidence="3">Xaa-Pro dipeptidyl-peptidase C-terminal domain-containing protein</fullName>
    </recommendedName>
</protein>
<dbReference type="Gene3D" id="3.40.50.1820">
    <property type="entry name" value="alpha/beta hydrolase"/>
    <property type="match status" value="1"/>
</dbReference>
<dbReference type="PANTHER" id="PTHR43056">
    <property type="entry name" value="PEPTIDASE S9 PROLYL OLIGOPEPTIDASE"/>
    <property type="match status" value="1"/>
</dbReference>
<dbReference type="PANTHER" id="PTHR43056:SF10">
    <property type="entry name" value="COCE_NOND FAMILY, PUTATIVE (AFU_ORTHOLOGUE AFUA_7G00600)-RELATED"/>
    <property type="match status" value="1"/>
</dbReference>
<proteinExistence type="predicted"/>
<dbReference type="SUPFAM" id="SSF49785">
    <property type="entry name" value="Galactose-binding domain-like"/>
    <property type="match status" value="1"/>
</dbReference>
<feature type="domain" description="Xaa-Pro dipeptidyl-peptidase C-terminal" evidence="3">
    <location>
        <begin position="301"/>
        <end position="582"/>
    </location>
</feature>